<comment type="similarity">
    <text evidence="2">Belongs to the 'GDXG' lipolytic enzyme family.</text>
</comment>
<dbReference type="Proteomes" id="UP000076038">
    <property type="component" value="Chromosome"/>
</dbReference>
<dbReference type="PROSITE" id="PS00941">
    <property type="entry name" value="CARBOXYLESTERASE_B_2"/>
    <property type="match status" value="1"/>
</dbReference>
<dbReference type="InterPro" id="IPR019826">
    <property type="entry name" value="Carboxylesterase_B_AS"/>
</dbReference>
<dbReference type="InterPro" id="IPR050309">
    <property type="entry name" value="Type-B_Carboxylest/Lipase"/>
</dbReference>
<dbReference type="SUPFAM" id="SSF53474">
    <property type="entry name" value="alpha/beta-Hydrolases"/>
    <property type="match status" value="1"/>
</dbReference>
<gene>
    <name evidence="6" type="primary">pnbA_2</name>
    <name evidence="6" type="ORF">A3Q41_02721</name>
</gene>
<sequence length="514" mass="55627">MAVKTRVTTTDGMIEGKPVGNLTTWRGIPYAAPPVGPLRFRAPQPTQPWQGVRDATEWGNASVQHKRGTMLAIGKYQPSSEDCLTLNVLAPSTPSTTPRPVMVFIHGGAYTLGTSATPLYGGGSLVRRSLQDGDGIIYVSVNYRLGALGYLDMSRFSTPERPFDSNLGLRDQVAALEWVKRNIAEFGGDPDNVTVFGESAGGNAVTTLMTVPAAKGLFAQAIAESSAPGMTTAKHRADQWASEYVGYLGGTAETAVETLENAEVLALGRAGTKLGLTTLHRTPGLLPFGPVIDGDFLPVDPVEAYANGTAHNVPLIIGTNAREGTLFPKFLDALPTNPERISKLFSLTDPAAEPVVTGGYRGYPSERAAIDFGGDFTFWKPSLEVAEGHSRHAPTYFYRFDFAPRSMKLLGLDATHGFELFAVFGINETLFGKALTATGGRKSFAEVTEQVQSHWIAFATNGKPLESWPAYDEAERKTLIFDKRTRVQKDPRSDRRKAWEGYRGYASQTLEPAT</sequence>
<dbReference type="ESTHER" id="rhofa-a0a0j5g282">
    <property type="family name" value="Carb_B_Bacteria"/>
</dbReference>
<dbReference type="RefSeq" id="WP_048319407.1">
    <property type="nucleotide sequence ID" value="NZ_CP015220.1"/>
</dbReference>
<evidence type="ECO:0000256" key="4">
    <source>
        <dbReference type="RuleBase" id="RU361235"/>
    </source>
</evidence>
<dbReference type="PATRIC" id="fig|1653479.3.peg.2750"/>
<dbReference type="KEGG" id="rhs:A3Q41_02721"/>
<evidence type="ECO:0000313" key="6">
    <source>
        <dbReference type="EMBL" id="AMY24015.1"/>
    </source>
</evidence>
<proteinExistence type="inferred from homology"/>
<name>A0A143QLG8_RHOFA</name>
<reference evidence="6 7" key="1">
    <citation type="journal article" date="2016" name="Genome Announc.">
        <title>Complete Genome and Plasmid Sequences for Rhodococcus fascians D188 and Draft Sequences for Rhodococcus Isolates PBTS 1 and PBTS 2.</title>
        <authorList>
            <person name="Stamler R.A."/>
            <person name="Vereecke D."/>
            <person name="Zhang Y."/>
            <person name="Schilkey F."/>
            <person name="Devitt N."/>
            <person name="Randall J.J."/>
        </authorList>
    </citation>
    <scope>NUCLEOTIDE SEQUENCE [LARGE SCALE GENOMIC DNA]</scope>
    <source>
        <strain evidence="6 7">PBTS2</strain>
    </source>
</reference>
<dbReference type="InterPro" id="IPR002168">
    <property type="entry name" value="Lipase_GDXG_HIS_AS"/>
</dbReference>
<dbReference type="PANTHER" id="PTHR11559">
    <property type="entry name" value="CARBOXYLESTERASE"/>
    <property type="match status" value="1"/>
</dbReference>
<dbReference type="InterPro" id="IPR029058">
    <property type="entry name" value="AB_hydrolase_fold"/>
</dbReference>
<reference evidence="7" key="2">
    <citation type="submission" date="2016-04" db="EMBL/GenBank/DDBJ databases">
        <title>Complete Genome and Plasmid Sequences for Rhodococcus fascians D188 and Draft Sequences for Rhodococcus spp. Isolates PBTS 1 and PBTS 2.</title>
        <authorList>
            <person name="Stamer R."/>
            <person name="Vereecke D."/>
            <person name="Zhang Y."/>
            <person name="Schilkey F."/>
            <person name="Devitt N."/>
            <person name="Randall J."/>
        </authorList>
    </citation>
    <scope>NUCLEOTIDE SEQUENCE [LARGE SCALE GENOMIC DNA]</scope>
    <source>
        <strain evidence="7">PBTS2</strain>
    </source>
</reference>
<dbReference type="PROSITE" id="PS00122">
    <property type="entry name" value="CARBOXYLESTERASE_B_1"/>
    <property type="match status" value="1"/>
</dbReference>
<dbReference type="AlphaFoldDB" id="A0A143QLG8"/>
<keyword evidence="3 4" id="KW-0378">Hydrolase</keyword>
<accession>A0A143QLG8</accession>
<dbReference type="Pfam" id="PF00135">
    <property type="entry name" value="COesterase"/>
    <property type="match status" value="1"/>
</dbReference>
<keyword evidence="7" id="KW-1185">Reference proteome</keyword>
<dbReference type="OrthoDB" id="3199405at2"/>
<evidence type="ECO:0000256" key="3">
    <source>
        <dbReference type="ARBA" id="ARBA00022801"/>
    </source>
</evidence>
<dbReference type="PROSITE" id="PS01173">
    <property type="entry name" value="LIPASE_GDXG_HIS"/>
    <property type="match status" value="1"/>
</dbReference>
<evidence type="ECO:0000259" key="5">
    <source>
        <dbReference type="Pfam" id="PF00135"/>
    </source>
</evidence>
<dbReference type="Gene3D" id="3.40.50.1820">
    <property type="entry name" value="alpha/beta hydrolase"/>
    <property type="match status" value="1"/>
</dbReference>
<feature type="domain" description="Carboxylesterase type B" evidence="5">
    <location>
        <begin position="5"/>
        <end position="499"/>
    </location>
</feature>
<evidence type="ECO:0000313" key="7">
    <source>
        <dbReference type="Proteomes" id="UP000076038"/>
    </source>
</evidence>
<evidence type="ECO:0000256" key="1">
    <source>
        <dbReference type="ARBA" id="ARBA00005964"/>
    </source>
</evidence>
<evidence type="ECO:0000256" key="2">
    <source>
        <dbReference type="ARBA" id="ARBA00010515"/>
    </source>
</evidence>
<dbReference type="InterPro" id="IPR002018">
    <property type="entry name" value="CarbesteraseB"/>
</dbReference>
<dbReference type="EC" id="3.1.1.-" evidence="4"/>
<protein>
    <recommendedName>
        <fullName evidence="4">Carboxylic ester hydrolase</fullName>
        <ecNumber evidence="4">3.1.1.-</ecNumber>
    </recommendedName>
</protein>
<dbReference type="InterPro" id="IPR019819">
    <property type="entry name" value="Carboxylesterase_B_CS"/>
</dbReference>
<organism evidence="6 7">
    <name type="scientific">Rhodococcoides fascians</name>
    <name type="common">Rhodococcus fascians</name>
    <dbReference type="NCBI Taxonomy" id="1828"/>
    <lineage>
        <taxon>Bacteria</taxon>
        <taxon>Bacillati</taxon>
        <taxon>Actinomycetota</taxon>
        <taxon>Actinomycetes</taxon>
        <taxon>Mycobacteriales</taxon>
        <taxon>Nocardiaceae</taxon>
        <taxon>Rhodococcoides</taxon>
    </lineage>
</organism>
<dbReference type="EMBL" id="CP015220">
    <property type="protein sequence ID" value="AMY24015.1"/>
    <property type="molecule type" value="Genomic_DNA"/>
</dbReference>
<dbReference type="GO" id="GO:0016787">
    <property type="term" value="F:hydrolase activity"/>
    <property type="evidence" value="ECO:0007669"/>
    <property type="project" value="UniProtKB-KW"/>
</dbReference>
<comment type="similarity">
    <text evidence="1 4">Belongs to the type-B carboxylesterase/lipase family.</text>
</comment>